<name>A0ABS1KX58_9BACT</name>
<organism evidence="1 2">
    <name type="scientific">Chryseolinea lacunae</name>
    <dbReference type="NCBI Taxonomy" id="2801331"/>
    <lineage>
        <taxon>Bacteria</taxon>
        <taxon>Pseudomonadati</taxon>
        <taxon>Bacteroidota</taxon>
        <taxon>Cytophagia</taxon>
        <taxon>Cytophagales</taxon>
        <taxon>Fulvivirgaceae</taxon>
        <taxon>Chryseolinea</taxon>
    </lineage>
</organism>
<accession>A0ABS1KX58</accession>
<sequence length="402" mass="46164">MMKYGILIALAMFTGQLKAQHTLTGKIVDTGRDAIPYASIQLQSEAKGTLANEQGEFSLVVPALPALIQVSHLGYESVVVEAKNDNTFVVELQRSAVVLKEIAVSADYPYHLMKQAFEKARRERANTHYGKAFFRQKTQSDSLFTEFSESFYEVKFSSKGIDSWFIENGRYARRKGEKGDYLFSFTNYSYLTGGFLFYQEKIKDLILPVNPAVDKYYDLEIRNYIQSDNGELAEVYCTPRAPYKNNAMEGSVFINTTTFALQSIRGCFKNAWGVTFADKDIEVKDPLICFDIAFRNDHHHGTTVLDYMQVDTRLRYAKSDVFEKIAHVNSVLIFYQIQKQQTEEKFEKVRRKVKDIDTIKKVKYNPAFWKNNAIIKRLPDEEKAIEAFEAANSFGNYFNNPN</sequence>
<dbReference type="RefSeq" id="WP_202013509.1">
    <property type="nucleotide sequence ID" value="NZ_JAERRB010000008.1"/>
</dbReference>
<reference evidence="1 2" key="1">
    <citation type="submission" date="2021-01" db="EMBL/GenBank/DDBJ databases">
        <title>Chryseolinea sp. Jin1 Genome sequencing and assembly.</title>
        <authorList>
            <person name="Kim I."/>
        </authorList>
    </citation>
    <scope>NUCLEOTIDE SEQUENCE [LARGE SCALE GENOMIC DNA]</scope>
    <source>
        <strain evidence="1 2">Jin1</strain>
    </source>
</reference>
<comment type="caution">
    <text evidence="1">The sequence shown here is derived from an EMBL/GenBank/DDBJ whole genome shotgun (WGS) entry which is preliminary data.</text>
</comment>
<dbReference type="EMBL" id="JAERRB010000008">
    <property type="protein sequence ID" value="MBL0743915.1"/>
    <property type="molecule type" value="Genomic_DNA"/>
</dbReference>
<evidence type="ECO:0000313" key="1">
    <source>
        <dbReference type="EMBL" id="MBL0743915.1"/>
    </source>
</evidence>
<dbReference type="InterPro" id="IPR008969">
    <property type="entry name" value="CarboxyPept-like_regulatory"/>
</dbReference>
<dbReference type="Proteomes" id="UP000613030">
    <property type="component" value="Unassembled WGS sequence"/>
</dbReference>
<dbReference type="SUPFAM" id="SSF49464">
    <property type="entry name" value="Carboxypeptidase regulatory domain-like"/>
    <property type="match status" value="1"/>
</dbReference>
<evidence type="ECO:0000313" key="2">
    <source>
        <dbReference type="Proteomes" id="UP000613030"/>
    </source>
</evidence>
<proteinExistence type="predicted"/>
<keyword evidence="2" id="KW-1185">Reference proteome</keyword>
<dbReference type="Pfam" id="PF13715">
    <property type="entry name" value="CarbopepD_reg_2"/>
    <property type="match status" value="1"/>
</dbReference>
<gene>
    <name evidence="1" type="ORF">JI741_21970</name>
</gene>
<protein>
    <submittedName>
        <fullName evidence="1">Carboxypeptidase-like regulatory domain-containing protein</fullName>
    </submittedName>
</protein>